<dbReference type="Gene3D" id="3.40.50.10810">
    <property type="entry name" value="Tandem AAA-ATPase domain"/>
    <property type="match status" value="1"/>
</dbReference>
<dbReference type="GO" id="GO:0016787">
    <property type="term" value="F:hydrolase activity"/>
    <property type="evidence" value="ECO:0007669"/>
    <property type="project" value="UniProtKB-KW"/>
</dbReference>
<dbReference type="STRING" id="1714016.BA724_06540"/>
<dbReference type="SMART" id="SM00487">
    <property type="entry name" value="DEXDc"/>
    <property type="match status" value="1"/>
</dbReference>
<proteinExistence type="predicted"/>
<accession>A0A1E7DP96</accession>
<dbReference type="InterPro" id="IPR038718">
    <property type="entry name" value="SNF2-like_sf"/>
</dbReference>
<dbReference type="InterPro" id="IPR014001">
    <property type="entry name" value="Helicase_ATP-bd"/>
</dbReference>
<keyword evidence="4" id="KW-0547">Nucleotide-binding</keyword>
<dbReference type="AlphaFoldDB" id="A0A1E7DP96"/>
<dbReference type="Pfam" id="PF00271">
    <property type="entry name" value="Helicase_C"/>
    <property type="match status" value="1"/>
</dbReference>
<evidence type="ECO:0000313" key="5">
    <source>
        <dbReference type="Proteomes" id="UP000095658"/>
    </source>
</evidence>
<dbReference type="OrthoDB" id="9760715at2"/>
<dbReference type="EMBL" id="MAMP01000021">
    <property type="protein sequence ID" value="OES44916.1"/>
    <property type="molecule type" value="Genomic_DNA"/>
</dbReference>
<dbReference type="PROSITE" id="PS51194">
    <property type="entry name" value="HELICASE_CTER"/>
    <property type="match status" value="1"/>
</dbReference>
<gene>
    <name evidence="4" type="ORF">BA724_06540</name>
</gene>
<dbReference type="SUPFAM" id="SSF52540">
    <property type="entry name" value="P-loop containing nucleoside triphosphate hydrolases"/>
    <property type="match status" value="2"/>
</dbReference>
<name>A0A1E7DP96_9BACI</name>
<dbReference type="InterPro" id="IPR001650">
    <property type="entry name" value="Helicase_C-like"/>
</dbReference>
<dbReference type="Proteomes" id="UP000095658">
    <property type="component" value="Unassembled WGS sequence"/>
</dbReference>
<keyword evidence="4" id="KW-0347">Helicase</keyword>
<dbReference type="InterPro" id="IPR049730">
    <property type="entry name" value="SNF2/RAD54-like_C"/>
</dbReference>
<dbReference type="CDD" id="cd18793">
    <property type="entry name" value="SF2_C_SNF"/>
    <property type="match status" value="1"/>
</dbReference>
<dbReference type="GO" id="GO:0004386">
    <property type="term" value="F:helicase activity"/>
    <property type="evidence" value="ECO:0007669"/>
    <property type="project" value="UniProtKB-KW"/>
</dbReference>
<evidence type="ECO:0000259" key="3">
    <source>
        <dbReference type="PROSITE" id="PS51194"/>
    </source>
</evidence>
<evidence type="ECO:0000313" key="4">
    <source>
        <dbReference type="EMBL" id="OES44916.1"/>
    </source>
</evidence>
<dbReference type="RefSeq" id="WP_069938538.1">
    <property type="nucleotide sequence ID" value="NZ_MAMP01000021.1"/>
</dbReference>
<dbReference type="PANTHER" id="PTHR10799">
    <property type="entry name" value="SNF2/RAD54 HELICASE FAMILY"/>
    <property type="match status" value="1"/>
</dbReference>
<reference evidence="4 5" key="1">
    <citation type="submission" date="2016-06" db="EMBL/GenBank/DDBJ databases">
        <title>Domibacillus iocasae genome sequencing.</title>
        <authorList>
            <person name="Verma A."/>
            <person name="Pal Y."/>
            <person name="Ojha A.K."/>
            <person name="Krishnamurthi S."/>
        </authorList>
    </citation>
    <scope>NUCLEOTIDE SEQUENCE [LARGE SCALE GENOMIC DNA]</scope>
    <source>
        <strain evidence="4 5">DSM 29979</strain>
    </source>
</reference>
<dbReference type="Gene3D" id="3.40.50.300">
    <property type="entry name" value="P-loop containing nucleotide triphosphate hydrolases"/>
    <property type="match status" value="1"/>
</dbReference>
<dbReference type="InterPro" id="IPR027417">
    <property type="entry name" value="P-loop_NTPase"/>
</dbReference>
<evidence type="ECO:0000259" key="2">
    <source>
        <dbReference type="PROSITE" id="PS51192"/>
    </source>
</evidence>
<dbReference type="InterPro" id="IPR000330">
    <property type="entry name" value="SNF2_N"/>
</dbReference>
<dbReference type="GO" id="GO:0005524">
    <property type="term" value="F:ATP binding"/>
    <property type="evidence" value="ECO:0007669"/>
    <property type="project" value="InterPro"/>
</dbReference>
<keyword evidence="5" id="KW-1185">Reference proteome</keyword>
<sequence length="915" mass="103483">MINLGRIHLVTQFKHGFFYLRAMDAEGAPLPFDSWTRLLFGGHSESFYGTKLTDSELDGEPAIRVTPFEWASLFKAEHFNRFARFEWDEAGHFSLACAPVLYEAVFEAMPAFVEEGIEWTVPEDVYDEFADVFWQEPIFGESRQSFVERIFPLIAAEAHPNMTAVMDSIGAGLTAKELNRYFDPERLQAYLSASEPDAYEAGLRLSEPQAEDDSWTLEPILLRSKPSEKIYELKKKLPKSAEPFLKGAQQEVHRWLRLFPELDDHGELKHFLSEEEAIAFLTDRGEKLTALGIPVLLPPWWESVRSAAVSVAADVRDGNKQSFVGMNAILDFDFKVALGGAEITEEEFLALAGAGSRLVKANGRWVHLDPEVVGKIKALMEKAKQEGMTVVDVLNQEFADPDDAARVHIRLNRSLQAMIDRLKSGADIPLLPPPDKLHGELRPYQLAGMSWLLFLRECGFGACLADDMGLGKTVQLISYLLHVEKNERPETPALIICPTSVLGNWQRELAFFAPDLSVMLYYGKDRPRGDAFLEEISHADVVLTTYGLVHSDFETLQKVEWNTAALDEAQNIKNAGTKQSRAVRKLNSRHAIALTGTPMENRLSELWTIFDFTNRGWLGSLTQFQKTYMAPIEKDHDAERVAALQAKIRPFLLRRTKTDPEAALGLPDKVEQKEYCPLSKEQAVLYEQTVRETMEQIGQLSTFERRGLILRLLNELKQLCSHPALYLKEKDPIDVRSRASKMDKLMELADNIFEQNEACLIFTQYIGMGEMIQRELAEEFGIHVPFLNGSTPKQERDKLVMQFQNGEFPFFLLSLKAGGTGLNLTAANHVIHYDRWWNPAVENQATDRAYRIGQSRFVHVHKFITTGTIEEKIDAMIESKQAASSEIIQSGAFIANMNDQELSDLFQLDKSSAPR</sequence>
<dbReference type="PROSITE" id="PS51192">
    <property type="entry name" value="HELICASE_ATP_BIND_1"/>
    <property type="match status" value="1"/>
</dbReference>
<feature type="domain" description="Helicase C-terminal" evidence="3">
    <location>
        <begin position="744"/>
        <end position="903"/>
    </location>
</feature>
<dbReference type="SMART" id="SM00490">
    <property type="entry name" value="HELICc"/>
    <property type="match status" value="1"/>
</dbReference>
<organism evidence="4 5">
    <name type="scientific">Domibacillus iocasae</name>
    <dbReference type="NCBI Taxonomy" id="1714016"/>
    <lineage>
        <taxon>Bacteria</taxon>
        <taxon>Bacillati</taxon>
        <taxon>Bacillota</taxon>
        <taxon>Bacilli</taxon>
        <taxon>Bacillales</taxon>
        <taxon>Bacillaceae</taxon>
        <taxon>Domibacillus</taxon>
    </lineage>
</organism>
<dbReference type="FunFam" id="3.40.50.300:FF:000533">
    <property type="entry name" value="Helicase, Snf2 family"/>
    <property type="match status" value="1"/>
</dbReference>
<keyword evidence="1" id="KW-0378">Hydrolase</keyword>
<feature type="domain" description="Helicase ATP-binding" evidence="2">
    <location>
        <begin position="453"/>
        <end position="616"/>
    </location>
</feature>
<dbReference type="Pfam" id="PF00176">
    <property type="entry name" value="SNF2-rel_dom"/>
    <property type="match status" value="1"/>
</dbReference>
<dbReference type="CDD" id="cd18012">
    <property type="entry name" value="DEXQc_arch_SWI2_SNF2"/>
    <property type="match status" value="1"/>
</dbReference>
<dbReference type="Pfam" id="PF12419">
    <property type="entry name" value="DUF3670"/>
    <property type="match status" value="1"/>
</dbReference>
<evidence type="ECO:0000256" key="1">
    <source>
        <dbReference type="ARBA" id="ARBA00022801"/>
    </source>
</evidence>
<comment type="caution">
    <text evidence="4">The sequence shown here is derived from an EMBL/GenBank/DDBJ whole genome shotgun (WGS) entry which is preliminary data.</text>
</comment>
<keyword evidence="4" id="KW-0067">ATP-binding</keyword>
<protein>
    <submittedName>
        <fullName evidence="4">ATP-dependent helicase</fullName>
    </submittedName>
</protein>
<dbReference type="InterPro" id="IPR022138">
    <property type="entry name" value="DUF3670"/>
</dbReference>